<dbReference type="InterPro" id="IPR037165">
    <property type="entry name" value="AldOxase/xan_DH_Mopterin-bd_sf"/>
</dbReference>
<keyword evidence="2" id="KW-0560">Oxidoreductase</keyword>
<dbReference type="eggNOG" id="COG1529">
    <property type="taxonomic scope" value="Bacteria"/>
</dbReference>
<dbReference type="SUPFAM" id="SSF56003">
    <property type="entry name" value="Molybdenum cofactor-binding domain"/>
    <property type="match status" value="1"/>
</dbReference>
<dbReference type="PANTHER" id="PTHR11908">
    <property type="entry name" value="XANTHINE DEHYDROGENASE"/>
    <property type="match status" value="1"/>
</dbReference>
<dbReference type="KEGG" id="sgp:SpiGrapes_2069"/>
<keyword evidence="1" id="KW-0500">Molybdenum</keyword>
<dbReference type="Pfam" id="PF02738">
    <property type="entry name" value="MoCoBD_1"/>
    <property type="match status" value="1"/>
</dbReference>
<organism evidence="5 6">
    <name type="scientific">Sphaerochaeta pleomorpha (strain ATCC BAA-1885 / DSM 22778 / Grapes)</name>
    <dbReference type="NCBI Taxonomy" id="158190"/>
    <lineage>
        <taxon>Bacteria</taxon>
        <taxon>Pseudomonadati</taxon>
        <taxon>Spirochaetota</taxon>
        <taxon>Spirochaetia</taxon>
        <taxon>Spirochaetales</taxon>
        <taxon>Sphaerochaetaceae</taxon>
        <taxon>Sphaerochaeta</taxon>
    </lineage>
</organism>
<dbReference type="GO" id="GO:0016491">
    <property type="term" value="F:oxidoreductase activity"/>
    <property type="evidence" value="ECO:0007669"/>
    <property type="project" value="UniProtKB-KW"/>
</dbReference>
<feature type="domain" description="Aldehyde oxidase/xanthine dehydrogenase first molybdopterin binding" evidence="3">
    <location>
        <begin position="112"/>
        <end position="339"/>
    </location>
</feature>
<feature type="domain" description="Aldehyde oxidase/xanthine dehydrogenase second molybdopterin binding" evidence="4">
    <location>
        <begin position="391"/>
        <end position="500"/>
    </location>
</feature>
<protein>
    <submittedName>
        <fullName evidence="5">Aerobic-type carbon monoxide dehydrogenase, large subunit CoxL/CutL-like protein</fullName>
    </submittedName>
</protein>
<dbReference type="RefSeq" id="WP_014270697.1">
    <property type="nucleotide sequence ID" value="NC_016633.1"/>
</dbReference>
<dbReference type="HOGENOM" id="CLU_001681_2_3_12"/>
<dbReference type="Pfam" id="PF20256">
    <property type="entry name" value="MoCoBD_2"/>
    <property type="match status" value="1"/>
</dbReference>
<name>G8QR08_SPHPG</name>
<dbReference type="Gene3D" id="3.90.1170.50">
    <property type="entry name" value="Aldehyde oxidase/xanthine dehydrogenase, a/b hammerhead"/>
    <property type="match status" value="1"/>
</dbReference>
<dbReference type="InterPro" id="IPR008274">
    <property type="entry name" value="AldOxase/xan_DH_MoCoBD1"/>
</dbReference>
<reference evidence="5 6" key="1">
    <citation type="submission" date="2011-11" db="EMBL/GenBank/DDBJ databases">
        <title>Complete sequence of Spirochaeta sp. grapes.</title>
        <authorList>
            <consortium name="US DOE Joint Genome Institute"/>
            <person name="Lucas S."/>
            <person name="Han J."/>
            <person name="Lapidus A."/>
            <person name="Cheng J.-F."/>
            <person name="Goodwin L."/>
            <person name="Pitluck S."/>
            <person name="Peters L."/>
            <person name="Ovchinnikova G."/>
            <person name="Munk A.C."/>
            <person name="Detter J.C."/>
            <person name="Han C."/>
            <person name="Tapia R."/>
            <person name="Land M."/>
            <person name="Hauser L."/>
            <person name="Kyrpides N."/>
            <person name="Ivanova N."/>
            <person name="Pagani I."/>
            <person name="Ritalahtilisa K."/>
            <person name="Loeffler F."/>
            <person name="Woyke T."/>
        </authorList>
    </citation>
    <scope>NUCLEOTIDE SEQUENCE [LARGE SCALE GENOMIC DNA]</scope>
    <source>
        <strain evidence="6">ATCC BAA-1885 / DSM 22778 / Grapes</strain>
    </source>
</reference>
<evidence type="ECO:0000259" key="4">
    <source>
        <dbReference type="Pfam" id="PF20256"/>
    </source>
</evidence>
<dbReference type="OrthoDB" id="9759099at2"/>
<evidence type="ECO:0000256" key="1">
    <source>
        <dbReference type="ARBA" id="ARBA00022505"/>
    </source>
</evidence>
<dbReference type="GO" id="GO:0005506">
    <property type="term" value="F:iron ion binding"/>
    <property type="evidence" value="ECO:0007669"/>
    <property type="project" value="InterPro"/>
</dbReference>
<accession>G8QR08</accession>
<proteinExistence type="predicted"/>
<gene>
    <name evidence="5" type="ordered locus">SpiGrapes_2069</name>
</gene>
<dbReference type="InterPro" id="IPR016208">
    <property type="entry name" value="Ald_Oxase/xanthine_DH-like"/>
</dbReference>
<dbReference type="EMBL" id="CP003155">
    <property type="protein sequence ID" value="AEV29856.1"/>
    <property type="molecule type" value="Genomic_DNA"/>
</dbReference>
<evidence type="ECO:0000256" key="2">
    <source>
        <dbReference type="ARBA" id="ARBA00023002"/>
    </source>
</evidence>
<evidence type="ECO:0000313" key="6">
    <source>
        <dbReference type="Proteomes" id="UP000005632"/>
    </source>
</evidence>
<dbReference type="Gene3D" id="3.30.365.10">
    <property type="entry name" value="Aldehyde oxidase/xanthine dehydrogenase, molybdopterin binding domain"/>
    <property type="match status" value="4"/>
</dbReference>
<dbReference type="AlphaFoldDB" id="G8QR08"/>
<dbReference type="Proteomes" id="UP000005632">
    <property type="component" value="Chromosome"/>
</dbReference>
<dbReference type="InterPro" id="IPR046867">
    <property type="entry name" value="AldOxase/xan_DH_MoCoBD2"/>
</dbReference>
<sequence length="651" mass="72283">MAEKKPSYAKINMLHGIVISSKVGSGKIGEIRIPELDNNFVVVGTRDIPGTNRVRVLDESIPLLTSSQISYLGQPILAMFGFDSESVQLKSKEIEIKIQDIDAEKGETDNRKPFEYSHGNLQTAIDAAGLLVLERNYHFSDPHERCNDITRITAEQEEDKLHIYTPTQWPSHVRDTVSEITTFPRKKIIIHKLPFYAPHDEMLINPSILASIAAIACLKGKCPVEIQSRIANKRPTIEISRKSWYYPDGRVQAEKILAKVNQGVAPFFSEEMGNQLIAGLVPLYPLEALEITIKIETDASRPAHFYGDLGYCEALSCTEAHYSVLAKMTGYSPAAWRIKYASETPEHNQVIRSEKYARLKEIINDTCLRCDFQRKNAAYEMQSQMRVKMSTFFNYSRGIGVACGAGISGFSTSCQKLPQQSVQVQLNPNNKVECNTSFYTTGSSSEIWKQIISEELNVEKDNISFATEEKELIDSGPSVLSANSGRMPFQIQKACMQVKEKRFLQPLPICETVISAKQSGKNNAMFYSNNWIAVALELEIDTVTLQPLVRNVWVTIATGRIFDDQSLKSKIRHTIVTTLREGGALLSSGKSFSIDIQIVGDGNQISSSFSSALKGVVTASFLSALEQALGSNIPNVPVSGDTILSTMRAKT</sequence>
<keyword evidence="6" id="KW-1185">Reference proteome</keyword>
<evidence type="ECO:0000313" key="5">
    <source>
        <dbReference type="EMBL" id="AEV29856.1"/>
    </source>
</evidence>
<dbReference type="PANTHER" id="PTHR11908:SF132">
    <property type="entry name" value="ALDEHYDE OXIDASE 1-RELATED"/>
    <property type="match status" value="1"/>
</dbReference>
<dbReference type="InterPro" id="IPR036856">
    <property type="entry name" value="Ald_Oxase/Xan_DH_a/b_sf"/>
</dbReference>
<dbReference type="STRING" id="158190.SpiGrapes_2069"/>
<dbReference type="SUPFAM" id="SSF54665">
    <property type="entry name" value="CO dehydrogenase molybdoprotein N-domain-like"/>
    <property type="match status" value="1"/>
</dbReference>
<evidence type="ECO:0000259" key="3">
    <source>
        <dbReference type="Pfam" id="PF02738"/>
    </source>
</evidence>